<evidence type="ECO:0000256" key="3">
    <source>
        <dbReference type="ARBA" id="ARBA00023164"/>
    </source>
</evidence>
<dbReference type="RefSeq" id="WP_345246329.1">
    <property type="nucleotide sequence ID" value="NZ_BAABFO010000002.1"/>
</dbReference>
<dbReference type="SUPFAM" id="SSF46548">
    <property type="entry name" value="alpha-helical ferredoxin"/>
    <property type="match status" value="1"/>
</dbReference>
<reference evidence="7" key="1">
    <citation type="journal article" date="2019" name="Int. J. Syst. Evol. Microbiol.">
        <title>The Global Catalogue of Microorganisms (GCM) 10K type strain sequencing project: providing services to taxonomists for standard genome sequencing and annotation.</title>
        <authorList>
            <consortium name="The Broad Institute Genomics Platform"/>
            <consortium name="The Broad Institute Genome Sequencing Center for Infectious Disease"/>
            <person name="Wu L."/>
            <person name="Ma J."/>
        </authorList>
    </citation>
    <scope>NUCLEOTIDE SEQUENCE [LARGE SCALE GENOMIC DNA]</scope>
    <source>
        <strain evidence="7">JCM 17666</strain>
    </source>
</reference>
<dbReference type="Pfam" id="PF07992">
    <property type="entry name" value="Pyr_redox_2"/>
    <property type="match status" value="1"/>
</dbReference>
<keyword evidence="2" id="KW-0560">Oxidoreductase</keyword>
<dbReference type="SUPFAM" id="SSF51971">
    <property type="entry name" value="Nucleotide-binding domain"/>
    <property type="match status" value="2"/>
</dbReference>
<dbReference type="Pfam" id="PF14691">
    <property type="entry name" value="Fer4_20"/>
    <property type="match status" value="1"/>
</dbReference>
<dbReference type="PANTHER" id="PTHR43100:SF1">
    <property type="entry name" value="GLUTAMATE SYNTHASE [NADPH] SMALL CHAIN"/>
    <property type="match status" value="1"/>
</dbReference>
<evidence type="ECO:0000313" key="7">
    <source>
        <dbReference type="Proteomes" id="UP001501671"/>
    </source>
</evidence>
<proteinExistence type="predicted"/>
<dbReference type="PROSITE" id="PS51379">
    <property type="entry name" value="4FE4S_FER_2"/>
    <property type="match status" value="1"/>
</dbReference>
<accession>A0ABP8GIH8</accession>
<comment type="pathway">
    <text evidence="4">Amino-acid biosynthesis.</text>
</comment>
<dbReference type="InterPro" id="IPR017896">
    <property type="entry name" value="4Fe4S_Fe-S-bd"/>
</dbReference>
<dbReference type="InterPro" id="IPR006005">
    <property type="entry name" value="Glut_synth_ssu1"/>
</dbReference>
<dbReference type="Proteomes" id="UP001501671">
    <property type="component" value="Unassembled WGS sequence"/>
</dbReference>
<dbReference type="NCBIfam" id="TIGR01317">
    <property type="entry name" value="GOGAT_sm_gam"/>
    <property type="match status" value="1"/>
</dbReference>
<organism evidence="6 7">
    <name type="scientific">Pigmentiphaga soli</name>
    <dbReference type="NCBI Taxonomy" id="1007095"/>
    <lineage>
        <taxon>Bacteria</taxon>
        <taxon>Pseudomonadati</taxon>
        <taxon>Pseudomonadota</taxon>
        <taxon>Betaproteobacteria</taxon>
        <taxon>Burkholderiales</taxon>
        <taxon>Alcaligenaceae</taxon>
        <taxon>Pigmentiphaga</taxon>
    </lineage>
</organism>
<evidence type="ECO:0000313" key="6">
    <source>
        <dbReference type="EMBL" id="GAA4324900.1"/>
    </source>
</evidence>
<sequence length="491" mass="53841">MGKVTGFLEYQRLQEAAEAPTQRVRHYKEFVMHLSDEQAKVQGARCMDCGIPFCTNGCPVNNIIPDWNDLVYRQNWRQAFAVLDSTNNFPEFTGRICPAPCEAACTLNINNDAVGIKSIEHAIIDRAWENGWVVPQIPKVKTGKKVAVVGSGPAGLACAQQLARAGHDVTLFEKNDRIGGLLRYGIPDFKLDKAHIDRRMAQMEQEGVTFRPSTFVGRPEDAASFSVGGALAVKTPDELQAEFDAIVISGGAETPRDLPIEGRELDGVHFAMDFLRQQNKVNAGDQIKGQISAAGKHVVVIGGGDTGSDCVGTSNRHGAKSVTQFEVMPQPPESENKALTWPYWPIRLRTSSSHEEGAVRDWSVTTKAFRGQNGKVTSLVGNRLEWKRDENGQMKMSDVPGSEFEIPADLVLFAMGFVSPVQKVLEAFGVERDGRGNARANTDDYRTSVDKVFAAGDMRRGQSLVVWAIREGRQCAASVDEFLMGSTTLPR</sequence>
<keyword evidence="7" id="KW-1185">Reference proteome</keyword>
<feature type="domain" description="4Fe-4S ferredoxin-type" evidence="5">
    <location>
        <begin position="37"/>
        <end position="68"/>
    </location>
</feature>
<dbReference type="Gene3D" id="3.50.50.60">
    <property type="entry name" value="FAD/NAD(P)-binding domain"/>
    <property type="match status" value="2"/>
</dbReference>
<comment type="caution">
    <text evidence="6">The sequence shown here is derived from an EMBL/GenBank/DDBJ whole genome shotgun (WGS) entry which is preliminary data.</text>
</comment>
<evidence type="ECO:0000256" key="4">
    <source>
        <dbReference type="ARBA" id="ARBA00029440"/>
    </source>
</evidence>
<dbReference type="InterPro" id="IPR028261">
    <property type="entry name" value="DPD_II"/>
</dbReference>
<dbReference type="InterPro" id="IPR009051">
    <property type="entry name" value="Helical_ferredxn"/>
</dbReference>
<dbReference type="PRINTS" id="PR00419">
    <property type="entry name" value="ADXRDTASE"/>
</dbReference>
<evidence type="ECO:0000256" key="2">
    <source>
        <dbReference type="ARBA" id="ARBA00023002"/>
    </source>
</evidence>
<dbReference type="InterPro" id="IPR023753">
    <property type="entry name" value="FAD/NAD-binding_dom"/>
</dbReference>
<keyword evidence="3" id="KW-0314">Glutamate biosynthesis</keyword>
<dbReference type="InterPro" id="IPR036188">
    <property type="entry name" value="FAD/NAD-bd_sf"/>
</dbReference>
<evidence type="ECO:0000256" key="1">
    <source>
        <dbReference type="ARBA" id="ARBA00022605"/>
    </source>
</evidence>
<dbReference type="PANTHER" id="PTHR43100">
    <property type="entry name" value="GLUTAMATE SYNTHASE [NADPH] SMALL CHAIN"/>
    <property type="match status" value="1"/>
</dbReference>
<protein>
    <submittedName>
        <fullName evidence="6">Glutamate synthase subunit beta</fullName>
    </submittedName>
</protein>
<dbReference type="InterPro" id="IPR051394">
    <property type="entry name" value="Glutamate_Synthase"/>
</dbReference>
<gene>
    <name evidence="6" type="ORF">GCM10023144_06790</name>
</gene>
<dbReference type="Gene3D" id="1.10.1060.10">
    <property type="entry name" value="Alpha-helical ferredoxin"/>
    <property type="match status" value="1"/>
</dbReference>
<keyword evidence="1" id="KW-0028">Amino-acid biosynthesis</keyword>
<evidence type="ECO:0000259" key="5">
    <source>
        <dbReference type="PROSITE" id="PS51379"/>
    </source>
</evidence>
<name>A0ABP8GIH8_9BURK</name>
<dbReference type="EMBL" id="BAABFO010000002">
    <property type="protein sequence ID" value="GAA4324900.1"/>
    <property type="molecule type" value="Genomic_DNA"/>
</dbReference>